<reference evidence="2 3" key="1">
    <citation type="journal article" date="2020" name="BMC Genomics">
        <title>Intraspecific diversification of the crop wild relative Brassica cretica Lam. using demographic model selection.</title>
        <authorList>
            <person name="Kioukis A."/>
            <person name="Michalopoulou V.A."/>
            <person name="Briers L."/>
            <person name="Pirintsos S."/>
            <person name="Studholme D.J."/>
            <person name="Pavlidis P."/>
            <person name="Sarris P.F."/>
        </authorList>
    </citation>
    <scope>NUCLEOTIDE SEQUENCE [LARGE SCALE GENOMIC DNA]</scope>
    <source>
        <strain evidence="3">cv. PFS-1207/04</strain>
    </source>
</reference>
<proteinExistence type="predicted"/>
<feature type="region of interest" description="Disordered" evidence="1">
    <location>
        <begin position="1"/>
        <end position="20"/>
    </location>
</feature>
<dbReference type="Proteomes" id="UP000266723">
    <property type="component" value="Unassembled WGS sequence"/>
</dbReference>
<sequence>MRKINGPGIRSERYPMRKINGPGIRNKRYHRFESPTKFLLELRLNSTSGIRAKFIERRTKKILSETEESHGSMEAGAAQVYGGRIHNSVESVEMISTFEIVVSLKISKGARMCYYVRKDFSHKACVTICIEDSDFFKFLRDFTVFLGYIYMVYQLQVMVFFSQHEGCCIRVEVNRLMHGSSMCDYESLQLDGSSRTRSLLVQGGVRLNMWKFKSRLIQDGNMYVFGFSARKQMGLQGITVAERVLLATTVVQRNVQDKEFIQGFWFETLVIQVPQALQVSIDISWINSGEKESVDLYLRSHRTEVFQRSKGMHVIFAKDDQRILQLHMLVVVWQQCEKPDVIMFGVSSSQSRGCLRGKGVLRKFTQGSPLANGKIFMDGHVLIMLMMSSMTNMSVQVTDGDSQVLVLGKSQHKKVAVQSDTQVSSAQEHQGVNQGCVESLSSSEGWMASPVRSNIGTKVFKDFDSMLNAHEWNQKVKEEINLQTDVQVSVQALEQLGSQLKTIDEGDGNSEWQWVVTYPS</sequence>
<protein>
    <submittedName>
        <fullName evidence="2">Uncharacterized protein</fullName>
    </submittedName>
</protein>
<accession>A0ABQ7DCB6</accession>
<name>A0ABQ7DCB6_BRACR</name>
<dbReference type="EMBL" id="QGKV02000649">
    <property type="protein sequence ID" value="KAF3575657.1"/>
    <property type="molecule type" value="Genomic_DNA"/>
</dbReference>
<gene>
    <name evidence="2" type="ORF">DY000_02033956</name>
</gene>
<evidence type="ECO:0000313" key="2">
    <source>
        <dbReference type="EMBL" id="KAF3575657.1"/>
    </source>
</evidence>
<organism evidence="2 3">
    <name type="scientific">Brassica cretica</name>
    <name type="common">Mustard</name>
    <dbReference type="NCBI Taxonomy" id="69181"/>
    <lineage>
        <taxon>Eukaryota</taxon>
        <taxon>Viridiplantae</taxon>
        <taxon>Streptophyta</taxon>
        <taxon>Embryophyta</taxon>
        <taxon>Tracheophyta</taxon>
        <taxon>Spermatophyta</taxon>
        <taxon>Magnoliopsida</taxon>
        <taxon>eudicotyledons</taxon>
        <taxon>Gunneridae</taxon>
        <taxon>Pentapetalae</taxon>
        <taxon>rosids</taxon>
        <taxon>malvids</taxon>
        <taxon>Brassicales</taxon>
        <taxon>Brassicaceae</taxon>
        <taxon>Brassiceae</taxon>
        <taxon>Brassica</taxon>
    </lineage>
</organism>
<keyword evidence="3" id="KW-1185">Reference proteome</keyword>
<evidence type="ECO:0000313" key="3">
    <source>
        <dbReference type="Proteomes" id="UP000266723"/>
    </source>
</evidence>
<evidence type="ECO:0000256" key="1">
    <source>
        <dbReference type="SAM" id="MobiDB-lite"/>
    </source>
</evidence>
<comment type="caution">
    <text evidence="2">The sequence shown here is derived from an EMBL/GenBank/DDBJ whole genome shotgun (WGS) entry which is preliminary data.</text>
</comment>